<feature type="compositionally biased region" description="Acidic residues" evidence="1">
    <location>
        <begin position="245"/>
        <end position="254"/>
    </location>
</feature>
<feature type="region of interest" description="Disordered" evidence="1">
    <location>
        <begin position="209"/>
        <end position="264"/>
    </location>
</feature>
<keyword evidence="3" id="KW-1185">Reference proteome</keyword>
<dbReference type="EMBL" id="JAYKXP010000010">
    <property type="protein sequence ID" value="KAK7053158.1"/>
    <property type="molecule type" value="Genomic_DNA"/>
</dbReference>
<name>A0AAW0DNM3_9AGAR</name>
<proteinExistence type="predicted"/>
<evidence type="ECO:0000256" key="1">
    <source>
        <dbReference type="SAM" id="MobiDB-lite"/>
    </source>
</evidence>
<gene>
    <name evidence="2" type="ORF">VNI00_003777</name>
</gene>
<protein>
    <submittedName>
        <fullName evidence="2">Uncharacterized protein</fullName>
    </submittedName>
</protein>
<dbReference type="Proteomes" id="UP001383192">
    <property type="component" value="Unassembled WGS sequence"/>
</dbReference>
<dbReference type="AlphaFoldDB" id="A0AAW0DNM3"/>
<feature type="compositionally biased region" description="Low complexity" evidence="1">
    <location>
        <begin position="321"/>
        <end position="332"/>
    </location>
</feature>
<organism evidence="2 3">
    <name type="scientific">Paramarasmius palmivorus</name>
    <dbReference type="NCBI Taxonomy" id="297713"/>
    <lineage>
        <taxon>Eukaryota</taxon>
        <taxon>Fungi</taxon>
        <taxon>Dikarya</taxon>
        <taxon>Basidiomycota</taxon>
        <taxon>Agaricomycotina</taxon>
        <taxon>Agaricomycetes</taxon>
        <taxon>Agaricomycetidae</taxon>
        <taxon>Agaricales</taxon>
        <taxon>Marasmiineae</taxon>
        <taxon>Marasmiaceae</taxon>
        <taxon>Paramarasmius</taxon>
    </lineage>
</organism>
<comment type="caution">
    <text evidence="2">The sequence shown here is derived from an EMBL/GenBank/DDBJ whole genome shotgun (WGS) entry which is preliminary data.</text>
</comment>
<evidence type="ECO:0000313" key="3">
    <source>
        <dbReference type="Proteomes" id="UP001383192"/>
    </source>
</evidence>
<accession>A0AAW0DNM3</accession>
<evidence type="ECO:0000313" key="2">
    <source>
        <dbReference type="EMBL" id="KAK7053158.1"/>
    </source>
</evidence>
<feature type="region of interest" description="Disordered" evidence="1">
    <location>
        <begin position="314"/>
        <end position="335"/>
    </location>
</feature>
<reference evidence="2 3" key="1">
    <citation type="submission" date="2024-01" db="EMBL/GenBank/DDBJ databases">
        <title>A draft genome for a cacao thread blight-causing isolate of Paramarasmius palmivorus.</title>
        <authorList>
            <person name="Baruah I.K."/>
            <person name="Bukari Y."/>
            <person name="Amoako-Attah I."/>
            <person name="Meinhardt L.W."/>
            <person name="Bailey B.A."/>
            <person name="Cohen S.P."/>
        </authorList>
    </citation>
    <scope>NUCLEOTIDE SEQUENCE [LARGE SCALE GENOMIC DNA]</scope>
    <source>
        <strain evidence="2 3">GH-12</strain>
    </source>
</reference>
<sequence length="358" mass="38860">MSTAAGLSSGMQHNPHFYFEPLTLEVENELFKLPQILFTQCKTFTDLFPDVLNGSGHVVLGDCTKKQFEAFLTAILEPLYRMLPEDHPCSEPLPLDSLLSALELANKWGFDQLSEDLGSNVSAVKKISLGRQHKIVTWFQSGLEELVLSEADISLADAEELGAMFTVRVYHARAAYWRQTQEKERGPGRVVDASAIVEEVFAKELGELAEGSENPPPPAPSQTHSSVPGVRLQPMPTRNAPGPASDDESDDEESAGVPFTRSSTQVLTTGLSDLGSSGGDAMKTVIWAVFGPNPSRTRSLPRLMVTVPKICQKQEGKCGETDSSSKNSSDTDAFGEDDLAAESAYDITGSDFFCRKAV</sequence>